<evidence type="ECO:0000256" key="2">
    <source>
        <dbReference type="SAM" id="MobiDB-lite"/>
    </source>
</evidence>
<feature type="compositionally biased region" description="Basic residues" evidence="2">
    <location>
        <begin position="361"/>
        <end position="371"/>
    </location>
</feature>
<keyword evidence="4" id="KW-1185">Reference proteome</keyword>
<feature type="region of interest" description="Disordered" evidence="2">
    <location>
        <begin position="168"/>
        <end position="200"/>
    </location>
</feature>
<reference evidence="3" key="1">
    <citation type="submission" date="2021-12" db="EMBL/GenBank/DDBJ databases">
        <authorList>
            <person name="King R."/>
        </authorList>
    </citation>
    <scope>NUCLEOTIDE SEQUENCE</scope>
</reference>
<gene>
    <name evidence="3" type="ORF">MELIAE_LOCUS12024</name>
</gene>
<accession>A0A9P0BGG6</accession>
<dbReference type="OrthoDB" id="6811559at2759"/>
<feature type="region of interest" description="Disordered" evidence="2">
    <location>
        <begin position="345"/>
        <end position="379"/>
    </location>
</feature>
<name>A0A9P0BGG6_BRAAE</name>
<protein>
    <submittedName>
        <fullName evidence="3">Uncharacterized protein</fullName>
    </submittedName>
</protein>
<sequence>MVVAMHGSGSAGPTRSSISNCTAPGANQPRIQVKNTAKTTGDRKDSVDSIDLVWDEETQTSVPRTATPAFHKVFGAIPRSYSFSGTRKRKESTEVYVIREAIEEITRLSMELERNVEQNTKRKMKNLAETLKEQVEILNRVIIRDWLNKHRYEDAQKIIFDGESQTEENVGSYAQKKRTEEQETQTEAEAPSGTTGQQESRQLMLQCVSIKQKMPEGTARGFWTTAQAFSKEYPGGEIPKPGQVVAVKQKVTSSVGDKSVGETTTTSWLLMQEEKGSEPLISRCARQACLVRLAEMLRSEGTCRVSLRMIQGVPLEKELMEAIGQVKLEVILLGEARQGTWSDVVKGTGAKEGPPSEQGQRKQKRTGKKSKPGMVTIGTRDRGYNETLREVRSGGEACELGPSGTLEEVAEGAECTQTLFKSVNSYIKKIFKRSSGQAASAFPPTVSVANLVSYACATIGNIKVKTTGNKSITARPIHKIEISRINPAEFESSETVKNSVLARINPATIGFEMSKIYKSKNNRMILISKLLDLPEWSALKLKASSFKKKLPRLSIFGVPSTLTSEELARSII</sequence>
<evidence type="ECO:0000313" key="4">
    <source>
        <dbReference type="Proteomes" id="UP001154078"/>
    </source>
</evidence>
<organism evidence="3 4">
    <name type="scientific">Brassicogethes aeneus</name>
    <name type="common">Rape pollen beetle</name>
    <name type="synonym">Meligethes aeneus</name>
    <dbReference type="NCBI Taxonomy" id="1431903"/>
    <lineage>
        <taxon>Eukaryota</taxon>
        <taxon>Metazoa</taxon>
        <taxon>Ecdysozoa</taxon>
        <taxon>Arthropoda</taxon>
        <taxon>Hexapoda</taxon>
        <taxon>Insecta</taxon>
        <taxon>Pterygota</taxon>
        <taxon>Neoptera</taxon>
        <taxon>Endopterygota</taxon>
        <taxon>Coleoptera</taxon>
        <taxon>Polyphaga</taxon>
        <taxon>Cucujiformia</taxon>
        <taxon>Nitidulidae</taxon>
        <taxon>Meligethinae</taxon>
        <taxon>Brassicogethes</taxon>
    </lineage>
</organism>
<feature type="compositionally biased region" description="Polar residues" evidence="2">
    <location>
        <begin position="11"/>
        <end position="22"/>
    </location>
</feature>
<feature type="compositionally biased region" description="Polar residues" evidence="2">
    <location>
        <begin position="29"/>
        <end position="39"/>
    </location>
</feature>
<evidence type="ECO:0000313" key="3">
    <source>
        <dbReference type="EMBL" id="CAH0563017.1"/>
    </source>
</evidence>
<feature type="coiled-coil region" evidence="1">
    <location>
        <begin position="98"/>
        <end position="141"/>
    </location>
</feature>
<dbReference type="EMBL" id="OV121139">
    <property type="protein sequence ID" value="CAH0563017.1"/>
    <property type="molecule type" value="Genomic_DNA"/>
</dbReference>
<dbReference type="Proteomes" id="UP001154078">
    <property type="component" value="Chromosome 8"/>
</dbReference>
<proteinExistence type="predicted"/>
<evidence type="ECO:0000256" key="1">
    <source>
        <dbReference type="SAM" id="Coils"/>
    </source>
</evidence>
<feature type="region of interest" description="Disordered" evidence="2">
    <location>
        <begin position="1"/>
        <end position="44"/>
    </location>
</feature>
<keyword evidence="1" id="KW-0175">Coiled coil</keyword>
<dbReference type="AlphaFoldDB" id="A0A9P0BGG6"/>